<organism evidence="3 4">
    <name type="scientific">Paenibacillus bovis</name>
    <dbReference type="NCBI Taxonomy" id="1616788"/>
    <lineage>
        <taxon>Bacteria</taxon>
        <taxon>Bacillati</taxon>
        <taxon>Bacillota</taxon>
        <taxon>Bacilli</taxon>
        <taxon>Bacillales</taxon>
        <taxon>Paenibacillaceae</taxon>
        <taxon>Paenibacillus</taxon>
    </lineage>
</organism>
<feature type="domain" description="SGNH hydrolase-type esterase" evidence="2">
    <location>
        <begin position="11"/>
        <end position="199"/>
    </location>
</feature>
<evidence type="ECO:0000313" key="4">
    <source>
        <dbReference type="Proteomes" id="UP000078148"/>
    </source>
</evidence>
<dbReference type="Gene3D" id="3.40.50.1110">
    <property type="entry name" value="SGNH hydrolase"/>
    <property type="match status" value="1"/>
</dbReference>
<accession>A0A172ZLW9</accession>
<dbReference type="Pfam" id="PF13472">
    <property type="entry name" value="Lipase_GDSL_2"/>
    <property type="match status" value="1"/>
</dbReference>
<dbReference type="EMBL" id="CP013023">
    <property type="protein sequence ID" value="ANF98626.1"/>
    <property type="molecule type" value="Genomic_DNA"/>
</dbReference>
<evidence type="ECO:0000259" key="2">
    <source>
        <dbReference type="Pfam" id="PF13472"/>
    </source>
</evidence>
<reference evidence="4" key="1">
    <citation type="submission" date="2015-10" db="EMBL/GenBank/DDBJ databases">
        <title>Genome of Paenibacillus bovis sp. nov.</title>
        <authorList>
            <person name="Wu Z."/>
            <person name="Gao C."/>
            <person name="Liu Z."/>
            <person name="Zheng H."/>
        </authorList>
    </citation>
    <scope>NUCLEOTIDE SEQUENCE [LARGE SCALE GENOMIC DNA]</scope>
    <source>
        <strain evidence="4">BD3526</strain>
    </source>
</reference>
<dbReference type="InterPro" id="IPR036514">
    <property type="entry name" value="SGNH_hydro_sf"/>
</dbReference>
<proteinExistence type="predicted"/>
<sequence length="217" mass="24161">MHNQQRVLFQGDSITDGNRGRDADPNHIMGHGYAFWIAAELGHAMAPTQPEFLNRGISGNRITDLQARWNEDTLQLQPDIISILIGVNDILMSIMKPGGFDKIAYENVYRHLLQHTQSELPEVQWILCEPFILRGGHTDADWGGWQAAAADCAAVVRRLAKEFNAVFVPLQDVFDDACAVAPASYWIWDGIHPTTAGHGLLAKRWLEVVQNSPARIG</sequence>
<dbReference type="PANTHER" id="PTHR30383">
    <property type="entry name" value="THIOESTERASE 1/PROTEASE 1/LYSOPHOSPHOLIPASE L1"/>
    <property type="match status" value="1"/>
</dbReference>
<dbReference type="OrthoDB" id="9794725at2"/>
<dbReference type="SUPFAM" id="SSF52266">
    <property type="entry name" value="SGNH hydrolase"/>
    <property type="match status" value="1"/>
</dbReference>
<gene>
    <name evidence="3" type="ORF">AR543_04670</name>
</gene>
<dbReference type="InterPro" id="IPR051532">
    <property type="entry name" value="Ester_Hydrolysis_Enzymes"/>
</dbReference>
<evidence type="ECO:0000313" key="3">
    <source>
        <dbReference type="EMBL" id="ANF98626.1"/>
    </source>
</evidence>
<evidence type="ECO:0000256" key="1">
    <source>
        <dbReference type="SAM" id="MobiDB-lite"/>
    </source>
</evidence>
<reference evidence="3 4" key="2">
    <citation type="journal article" date="2016" name="Int. J. Syst. Evol. Microbiol.">
        <title>Paenibacillus bovis sp. nov., isolated from raw yak (Bos grunniens) milk.</title>
        <authorList>
            <person name="Gao C."/>
            <person name="Han J."/>
            <person name="Liu Z."/>
            <person name="Xu X."/>
            <person name="Hang F."/>
            <person name="Wu Z."/>
        </authorList>
    </citation>
    <scope>NUCLEOTIDE SEQUENCE [LARGE SCALE GENOMIC DNA]</scope>
    <source>
        <strain evidence="3 4">BD3526</strain>
    </source>
</reference>
<dbReference type="STRING" id="1616788.AR543_04670"/>
<feature type="region of interest" description="Disordered" evidence="1">
    <location>
        <begin position="1"/>
        <end position="23"/>
    </location>
</feature>
<dbReference type="CDD" id="cd01834">
    <property type="entry name" value="SGNH_hydrolase_like_2"/>
    <property type="match status" value="1"/>
</dbReference>
<dbReference type="PANTHER" id="PTHR30383:SF5">
    <property type="entry name" value="SGNH HYDROLASE-TYPE ESTERASE DOMAIN-CONTAINING PROTEIN"/>
    <property type="match status" value="1"/>
</dbReference>
<name>A0A172ZLW9_9BACL</name>
<dbReference type="GO" id="GO:0004622">
    <property type="term" value="F:phosphatidylcholine lysophospholipase activity"/>
    <property type="evidence" value="ECO:0007669"/>
    <property type="project" value="TreeGrafter"/>
</dbReference>
<dbReference type="InterPro" id="IPR013830">
    <property type="entry name" value="SGNH_hydro"/>
</dbReference>
<feature type="compositionally biased region" description="Polar residues" evidence="1">
    <location>
        <begin position="1"/>
        <end position="16"/>
    </location>
</feature>
<dbReference type="KEGG" id="pbv:AR543_04670"/>
<dbReference type="AlphaFoldDB" id="A0A172ZLW9"/>
<keyword evidence="4" id="KW-1185">Reference proteome</keyword>
<dbReference type="Proteomes" id="UP000078148">
    <property type="component" value="Chromosome"/>
</dbReference>
<protein>
    <submittedName>
        <fullName evidence="3">Lysophospholipase</fullName>
    </submittedName>
</protein>